<keyword evidence="5 6" id="KW-0472">Membrane</keyword>
<dbReference type="PANTHER" id="PTHR30287">
    <property type="entry name" value="MEMBRANE COMPONENT OF PREDICTED ABC SUPERFAMILY METABOLITE UPTAKE TRANSPORTER"/>
    <property type="match status" value="1"/>
</dbReference>
<feature type="domain" description="ABC3 transporter permease C-terminal" evidence="7">
    <location>
        <begin position="698"/>
        <end position="811"/>
    </location>
</feature>
<keyword evidence="9" id="KW-1185">Reference proteome</keyword>
<protein>
    <submittedName>
        <fullName evidence="8">Putative ABC transport system permease protein</fullName>
    </submittedName>
</protein>
<feature type="transmembrane region" description="Helical" evidence="6">
    <location>
        <begin position="304"/>
        <end position="326"/>
    </location>
</feature>
<organism evidence="8 9">
    <name type="scientific">Marinomonas balearica</name>
    <dbReference type="NCBI Taxonomy" id="491947"/>
    <lineage>
        <taxon>Bacteria</taxon>
        <taxon>Pseudomonadati</taxon>
        <taxon>Pseudomonadota</taxon>
        <taxon>Gammaproteobacteria</taxon>
        <taxon>Oceanospirillales</taxon>
        <taxon>Oceanospirillaceae</taxon>
        <taxon>Marinomonas</taxon>
    </lineage>
</organism>
<feature type="transmembrane region" description="Helical" evidence="6">
    <location>
        <begin position="737"/>
        <end position="770"/>
    </location>
</feature>
<evidence type="ECO:0000313" key="9">
    <source>
        <dbReference type="Proteomes" id="UP000294656"/>
    </source>
</evidence>
<dbReference type="Proteomes" id="UP000294656">
    <property type="component" value="Unassembled WGS sequence"/>
</dbReference>
<reference evidence="8 9" key="1">
    <citation type="submission" date="2019-03" db="EMBL/GenBank/DDBJ databases">
        <title>Genomic Encyclopedia of Type Strains, Phase III (KMG-III): the genomes of soil and plant-associated and newly described type strains.</title>
        <authorList>
            <person name="Whitman W."/>
        </authorList>
    </citation>
    <scope>NUCLEOTIDE SEQUENCE [LARGE SCALE GENOMIC DNA]</scope>
    <source>
        <strain evidence="8 9">CECT 7378</strain>
    </source>
</reference>
<evidence type="ECO:0000256" key="3">
    <source>
        <dbReference type="ARBA" id="ARBA00022692"/>
    </source>
</evidence>
<keyword evidence="2" id="KW-1003">Cell membrane</keyword>
<dbReference type="InterPro" id="IPR003838">
    <property type="entry name" value="ABC3_permease_C"/>
</dbReference>
<dbReference type="RefSeq" id="WP_133504284.1">
    <property type="nucleotide sequence ID" value="NZ_SNXC01000013.1"/>
</dbReference>
<feature type="transmembrane region" description="Helical" evidence="6">
    <location>
        <begin position="782"/>
        <end position="807"/>
    </location>
</feature>
<feature type="transmembrane region" description="Helical" evidence="6">
    <location>
        <begin position="252"/>
        <end position="271"/>
    </location>
</feature>
<evidence type="ECO:0000256" key="2">
    <source>
        <dbReference type="ARBA" id="ARBA00022475"/>
    </source>
</evidence>
<feature type="transmembrane region" description="Helical" evidence="6">
    <location>
        <begin position="346"/>
        <end position="366"/>
    </location>
</feature>
<feature type="transmembrane region" description="Helical" evidence="6">
    <location>
        <begin position="387"/>
        <end position="408"/>
    </location>
</feature>
<dbReference type="PANTHER" id="PTHR30287:SF1">
    <property type="entry name" value="INNER MEMBRANE PROTEIN"/>
    <property type="match status" value="1"/>
</dbReference>
<comment type="caution">
    <text evidence="8">The sequence shown here is derived from an EMBL/GenBank/DDBJ whole genome shotgun (WGS) entry which is preliminary data.</text>
</comment>
<name>A0A4R6M630_9GAMM</name>
<evidence type="ECO:0000256" key="4">
    <source>
        <dbReference type="ARBA" id="ARBA00022989"/>
    </source>
</evidence>
<sequence length="818" mass="89134">MLAWKMLKREFKSGDVMTLVIALVLSVGTVTGIGLFVDRLQKSFEIGAANLLAADRVISSDEPIVPLWQEQALDQKLNTANRVSFSSMLFSDAGLQLGQISAVSAAYPLRDSYLADTELFGTGVKTNAGPKSGEIWLSSRLASLLDVTLGAEVDVGEATFTVTQYLVRDPGSTGSVFSIAPRAIINLDDLAKTEVIIPGSRVRYHLLLSGEQQNLLDYDEWITPKLTDGIRLRTPKQRGERVGETISRAESFLLLAGTLAVALSGVAMALASSRYVKRHLIQFAVMKTMGATPKRLTRLTLYQLTILFLIGAVIGLLLGFLIQFVIGLLLQDLMAVELPSPDIQKLWLGVATGFVSLVAFCVPLMARLIQVTPLSVLNPSAPFQGNALFIYVAGLVGMYLLMFIYTGGFALPSIMFLSIAIIAVVISGLGYLLFRFGRARTQGATTGWQIGLASLYRRLLSNLFQLLVFTVILMLGLILYGIQANLISDWQKQLPENTPNHYLFNVLDDQVEGISSLANKYDIPISNWYPMVRGRVIEIKGIGVKEIYPRRADEPDLVEREINLTWADDTGAGSHILSGVFSSEGISIESQVAKEVNVTLGDELTLDIGGIQQTYPITSIREVDWSSMQPNFYIILPKAALSQFSANFVSSVFLTPATAPNFYKGMAEYPTVSMLNVGDLLKQIQAIVNQLSNALQLVLFFILSAGALVLVASIRVTLDERLEEGAILRTLGANKKLVRQALLVEFGALGFFAGCIASLTAEISLIALQIVLFKQDVTLHPLIWVLGPVVGTIIVTIIGVFASRAVLKVPPIKLLRAF</sequence>
<evidence type="ECO:0000259" key="7">
    <source>
        <dbReference type="Pfam" id="PF02687"/>
    </source>
</evidence>
<gene>
    <name evidence="8" type="ORF">DFP79_2551</name>
</gene>
<dbReference type="AlphaFoldDB" id="A0A4R6M630"/>
<dbReference type="OrthoDB" id="5292592at2"/>
<evidence type="ECO:0000256" key="1">
    <source>
        <dbReference type="ARBA" id="ARBA00004651"/>
    </source>
</evidence>
<comment type="subcellular location">
    <subcellularLocation>
        <location evidence="1">Cell membrane</location>
        <topology evidence="1">Multi-pass membrane protein</topology>
    </subcellularLocation>
</comment>
<feature type="domain" description="ABC3 transporter permease C-terminal" evidence="7">
    <location>
        <begin position="256"/>
        <end position="369"/>
    </location>
</feature>
<keyword evidence="3 6" id="KW-0812">Transmembrane</keyword>
<feature type="transmembrane region" description="Helical" evidence="6">
    <location>
        <begin position="463"/>
        <end position="482"/>
    </location>
</feature>
<feature type="transmembrane region" description="Helical" evidence="6">
    <location>
        <begin position="694"/>
        <end position="716"/>
    </location>
</feature>
<feature type="transmembrane region" description="Helical" evidence="6">
    <location>
        <begin position="414"/>
        <end position="434"/>
    </location>
</feature>
<accession>A0A4R6M630</accession>
<dbReference type="GO" id="GO:0005886">
    <property type="term" value="C:plasma membrane"/>
    <property type="evidence" value="ECO:0007669"/>
    <property type="project" value="UniProtKB-SubCell"/>
</dbReference>
<keyword evidence="4 6" id="KW-1133">Transmembrane helix</keyword>
<evidence type="ECO:0000256" key="6">
    <source>
        <dbReference type="SAM" id="Phobius"/>
    </source>
</evidence>
<dbReference type="InterPro" id="IPR038766">
    <property type="entry name" value="Membrane_comp_ABC_pdt"/>
</dbReference>
<dbReference type="Pfam" id="PF02687">
    <property type="entry name" value="FtsX"/>
    <property type="match status" value="2"/>
</dbReference>
<proteinExistence type="predicted"/>
<evidence type="ECO:0000256" key="5">
    <source>
        <dbReference type="ARBA" id="ARBA00023136"/>
    </source>
</evidence>
<evidence type="ECO:0000313" key="8">
    <source>
        <dbReference type="EMBL" id="TDO96783.1"/>
    </source>
</evidence>
<dbReference type="EMBL" id="SNXC01000013">
    <property type="protein sequence ID" value="TDO96783.1"/>
    <property type="molecule type" value="Genomic_DNA"/>
</dbReference>